<evidence type="ECO:0000313" key="2">
    <source>
        <dbReference type="EMBL" id="QJR38216.1"/>
    </source>
</evidence>
<dbReference type="InterPro" id="IPR006674">
    <property type="entry name" value="HD_domain"/>
</dbReference>
<dbReference type="PANTHER" id="PTHR38659:SF1">
    <property type="entry name" value="METAL DEPENDENT PHOSPHOHYDROLASE"/>
    <property type="match status" value="1"/>
</dbReference>
<accession>A0A6M4IX95</accession>
<dbReference type="Proteomes" id="UP000500938">
    <property type="component" value="Chromosome"/>
</dbReference>
<dbReference type="EMBL" id="CP053085">
    <property type="protein sequence ID" value="QJR38216.1"/>
    <property type="molecule type" value="Genomic_DNA"/>
</dbReference>
<reference evidence="2 3" key="1">
    <citation type="submission" date="2020-05" db="EMBL/GenBank/DDBJ databases">
        <title>Complete genome sequence of Gemmatimonas greenlandica TET16.</title>
        <authorList>
            <person name="Zeng Y."/>
        </authorList>
    </citation>
    <scope>NUCLEOTIDE SEQUENCE [LARGE SCALE GENOMIC DNA]</scope>
    <source>
        <strain evidence="2 3">TET16</strain>
    </source>
</reference>
<dbReference type="PANTHER" id="PTHR38659">
    <property type="entry name" value="METAL-DEPENDENT PHOSPHOHYDROLASE"/>
    <property type="match status" value="1"/>
</dbReference>
<dbReference type="InterPro" id="IPR006675">
    <property type="entry name" value="HDIG_dom"/>
</dbReference>
<dbReference type="NCBIfam" id="TIGR00277">
    <property type="entry name" value="HDIG"/>
    <property type="match status" value="1"/>
</dbReference>
<feature type="domain" description="HD" evidence="1">
    <location>
        <begin position="24"/>
        <end position="118"/>
    </location>
</feature>
<protein>
    <submittedName>
        <fullName evidence="2">HDIG domain-containing protein</fullName>
    </submittedName>
</protein>
<dbReference type="Gene3D" id="1.10.3210.10">
    <property type="entry name" value="Hypothetical protein af1432"/>
    <property type="match status" value="1"/>
</dbReference>
<name>A0A6M4IX95_9BACT</name>
<evidence type="ECO:0000259" key="1">
    <source>
        <dbReference type="Pfam" id="PF01966"/>
    </source>
</evidence>
<keyword evidence="3" id="KW-1185">Reference proteome</keyword>
<evidence type="ECO:0000313" key="3">
    <source>
        <dbReference type="Proteomes" id="UP000500938"/>
    </source>
</evidence>
<dbReference type="RefSeq" id="WP_171227651.1">
    <property type="nucleotide sequence ID" value="NZ_CP053085.1"/>
</dbReference>
<dbReference type="SUPFAM" id="SSF109604">
    <property type="entry name" value="HD-domain/PDEase-like"/>
    <property type="match status" value="1"/>
</dbReference>
<dbReference type="KEGG" id="ggr:HKW67_12475"/>
<proteinExistence type="predicted"/>
<dbReference type="Pfam" id="PF01966">
    <property type="entry name" value="HD"/>
    <property type="match status" value="1"/>
</dbReference>
<sequence>MPLPSRSDALALVHEWTASESLRKHMLSVECAMRAYATRLGEDVELWGITGLVHDFDYERYPNASLGADVEHPAEGVRVLRAAGWPEELCEAVLGHAEYTGVPRVTLLAKALFAVDELTGLITASALVKPSRAVADVDVAGVRKKMKDKAFARGVNRDDIIQGAAALDVPLDEHIGIVLQAMQADAVPLGLAGLAPPPSTPPVGDA</sequence>
<gene>
    <name evidence="2" type="ORF">HKW67_12475</name>
</gene>
<dbReference type="AlphaFoldDB" id="A0A6M4IX95"/>
<organism evidence="2 3">
    <name type="scientific">Gemmatimonas groenlandica</name>
    <dbReference type="NCBI Taxonomy" id="2732249"/>
    <lineage>
        <taxon>Bacteria</taxon>
        <taxon>Pseudomonadati</taxon>
        <taxon>Gemmatimonadota</taxon>
        <taxon>Gemmatimonadia</taxon>
        <taxon>Gemmatimonadales</taxon>
        <taxon>Gemmatimonadaceae</taxon>
        <taxon>Gemmatimonas</taxon>
    </lineage>
</organism>